<dbReference type="Gene3D" id="3.90.1150.30">
    <property type="match status" value="1"/>
</dbReference>
<protein>
    <submittedName>
        <fullName evidence="1">Predicted DNA-binding protein, MmcQ/YjbR family</fullName>
    </submittedName>
</protein>
<keyword evidence="2" id="KW-1185">Reference proteome</keyword>
<keyword evidence="1" id="KW-0238">DNA-binding</keyword>
<dbReference type="GO" id="GO:0003677">
    <property type="term" value="F:DNA binding"/>
    <property type="evidence" value="ECO:0007669"/>
    <property type="project" value="UniProtKB-KW"/>
</dbReference>
<sequence>MDGGELLEIAMGTAAALPAVTHEHPFGPEYEVFKVAGKVFLLATEAPGEPVVTLKCEPEHSRALQQRYDEVVPARYLDKRHWLTVRAGGGVTRELVDELVHNSYELVVEGLPRSRRPAGARRSPGGPRDA</sequence>
<dbReference type="RefSeq" id="WP_221888009.1">
    <property type="nucleotide sequence ID" value="NZ_FXTJ01000001.1"/>
</dbReference>
<organism evidence="1 2">
    <name type="scientific">Geodermatophilus aquaeductus</name>
    <dbReference type="NCBI Taxonomy" id="1564161"/>
    <lineage>
        <taxon>Bacteria</taxon>
        <taxon>Bacillati</taxon>
        <taxon>Actinomycetota</taxon>
        <taxon>Actinomycetes</taxon>
        <taxon>Geodermatophilales</taxon>
        <taxon>Geodermatophilaceae</taxon>
        <taxon>Geodermatophilus</taxon>
    </lineage>
</organism>
<dbReference type="Proteomes" id="UP000317484">
    <property type="component" value="Unassembled WGS sequence"/>
</dbReference>
<evidence type="ECO:0000313" key="2">
    <source>
        <dbReference type="Proteomes" id="UP000317484"/>
    </source>
</evidence>
<dbReference type="Pfam" id="PF04237">
    <property type="entry name" value="YjbR"/>
    <property type="match status" value="1"/>
</dbReference>
<dbReference type="PANTHER" id="PTHR35145:SF1">
    <property type="entry name" value="CYTOPLASMIC PROTEIN"/>
    <property type="match status" value="1"/>
</dbReference>
<dbReference type="InterPro" id="IPR007351">
    <property type="entry name" value="YjbR"/>
</dbReference>
<accession>A0A521BBI6</accession>
<reference evidence="1 2" key="1">
    <citation type="submission" date="2017-05" db="EMBL/GenBank/DDBJ databases">
        <authorList>
            <person name="Varghese N."/>
            <person name="Submissions S."/>
        </authorList>
    </citation>
    <scope>NUCLEOTIDE SEQUENCE [LARGE SCALE GENOMIC DNA]</scope>
    <source>
        <strain evidence="1 2">DSM 46834</strain>
    </source>
</reference>
<dbReference type="SUPFAM" id="SSF142906">
    <property type="entry name" value="YjbR-like"/>
    <property type="match status" value="1"/>
</dbReference>
<gene>
    <name evidence="1" type="ORF">SAMN06273567_101648</name>
</gene>
<evidence type="ECO:0000313" key="1">
    <source>
        <dbReference type="EMBL" id="SMO44429.1"/>
    </source>
</evidence>
<dbReference type="EMBL" id="FXTJ01000001">
    <property type="protein sequence ID" value="SMO44429.1"/>
    <property type="molecule type" value="Genomic_DNA"/>
</dbReference>
<dbReference type="InterPro" id="IPR038056">
    <property type="entry name" value="YjbR-like_sf"/>
</dbReference>
<dbReference type="PANTHER" id="PTHR35145">
    <property type="entry name" value="CYTOPLASMIC PROTEIN-RELATED"/>
    <property type="match status" value="1"/>
</dbReference>
<dbReference type="AlphaFoldDB" id="A0A521BBI6"/>
<proteinExistence type="predicted"/>
<dbReference type="InterPro" id="IPR058532">
    <property type="entry name" value="YjbR/MT2646/Rv2570-like"/>
</dbReference>
<name>A0A521BBI6_9ACTN</name>